<keyword evidence="2" id="KW-1185">Reference proteome</keyword>
<sequence>MSNDLAKLAARIATLERRLTQQTRTSQLAYSSIEDGAVEVYDAGGSLRAIIGQQPDGTSGVIAVNGPRPPIPSAAQVEPVLNGLRITWDGTFTDTDAAPLDLSRIQVHLLKSPETEPDVMWPAATIEAASGASVTIATNYYGALWVRLVAVNTSGTPSAPSAAVQTAARRAASADLGNGVIQQGHVAVGAITTPHLAVGSITPEQIAVGQGTNLIPDPGFEGAVIAGAVAAAGAPWSLARGNRTGVGVRVDCLADEATYFTLPLATVPVLAGAQLYLAVDVLVSDDLNAQAVKILARWENASGTVLGYGVVEKPNPAPGMWQRITGQVAAPQGTTRAVLALETSAATTGWAVFDNAEAHTIFGRVVGGARAELGPDGLRLYDETGEVAVSLVTGTPQYLTLRSGGQAVATIDTNGNAGFADLAVAGELTVGGDPVTALLGAQARGLVAIDYQTASVRTTGSEYGFVELAFEADTTRMYRIVFDAIANPSAPGGELQLRLRDGGTATPTITSPQLQLSTHHLSIGNSSRVRLELIRSGTTLGVGLHRLLITFKNEYGPDGQYVDLYGAPNSPGVLYVEDIGTHVPETGGYNTGGGTSAPPTRTYTKTYAASWSGSYANRSGYNAYYGNSCLQGYYSSNNGTQASLIGFPAQLTTDLSGAVIQKAEIYLYFEHWYYAAGGTAVIRAHSHAARPVRFSCDTEAKSINWSRNQGKWVDITSVFDSTKWRGIALDPNTTNRTYYGRARGVGQTYAPKLRVTYTK</sequence>
<reference evidence="2" key="1">
    <citation type="journal article" date="2019" name="Int. J. Syst. Evol. Microbiol.">
        <title>The Global Catalogue of Microorganisms (GCM) 10K type strain sequencing project: providing services to taxonomists for standard genome sequencing and annotation.</title>
        <authorList>
            <consortium name="The Broad Institute Genomics Platform"/>
            <consortium name="The Broad Institute Genome Sequencing Center for Infectious Disease"/>
            <person name="Wu L."/>
            <person name="Ma J."/>
        </authorList>
    </citation>
    <scope>NUCLEOTIDE SEQUENCE [LARGE SCALE GENOMIC DNA]</scope>
    <source>
        <strain evidence="2">JCM 4524</strain>
    </source>
</reference>
<comment type="caution">
    <text evidence="1">The sequence shown here is derived from an EMBL/GenBank/DDBJ whole genome shotgun (WGS) entry which is preliminary data.</text>
</comment>
<evidence type="ECO:0000313" key="2">
    <source>
        <dbReference type="Proteomes" id="UP001500151"/>
    </source>
</evidence>
<name>A0ABP6E3I4_9ACTN</name>
<accession>A0ABP6E3I4</accession>
<dbReference type="RefSeq" id="WP_344395350.1">
    <property type="nucleotide sequence ID" value="NZ_BAAASJ010000113.1"/>
</dbReference>
<dbReference type="Gene3D" id="2.60.120.260">
    <property type="entry name" value="Galactose-binding domain-like"/>
    <property type="match status" value="1"/>
</dbReference>
<protein>
    <recommendedName>
        <fullName evidence="3">DUF1983 domain-containing protein</fullName>
    </recommendedName>
</protein>
<proteinExistence type="predicted"/>
<evidence type="ECO:0000313" key="1">
    <source>
        <dbReference type="EMBL" id="GAA2656687.1"/>
    </source>
</evidence>
<gene>
    <name evidence="1" type="ORF">GCM10010307_70580</name>
</gene>
<dbReference type="EMBL" id="BAAASJ010000113">
    <property type="protein sequence ID" value="GAA2656687.1"/>
    <property type="molecule type" value="Genomic_DNA"/>
</dbReference>
<dbReference type="Proteomes" id="UP001500151">
    <property type="component" value="Unassembled WGS sequence"/>
</dbReference>
<organism evidence="1 2">
    <name type="scientific">Streptomyces vastus</name>
    <dbReference type="NCBI Taxonomy" id="285451"/>
    <lineage>
        <taxon>Bacteria</taxon>
        <taxon>Bacillati</taxon>
        <taxon>Actinomycetota</taxon>
        <taxon>Actinomycetes</taxon>
        <taxon>Kitasatosporales</taxon>
        <taxon>Streptomycetaceae</taxon>
        <taxon>Streptomyces</taxon>
    </lineage>
</organism>
<evidence type="ECO:0008006" key="3">
    <source>
        <dbReference type="Google" id="ProtNLM"/>
    </source>
</evidence>